<protein>
    <submittedName>
        <fullName evidence="1">Uncharacterized protein</fullName>
    </submittedName>
</protein>
<organism evidence="1 2">
    <name type="scientific">Fibrella forsythiae</name>
    <dbReference type="NCBI Taxonomy" id="2817061"/>
    <lineage>
        <taxon>Bacteria</taxon>
        <taxon>Pseudomonadati</taxon>
        <taxon>Bacteroidota</taxon>
        <taxon>Cytophagia</taxon>
        <taxon>Cytophagales</taxon>
        <taxon>Spirosomataceae</taxon>
        <taxon>Fibrella</taxon>
    </lineage>
</organism>
<keyword evidence="2" id="KW-1185">Reference proteome</keyword>
<comment type="caution">
    <text evidence="1">The sequence shown here is derived from an EMBL/GenBank/DDBJ whole genome shotgun (WGS) entry which is preliminary data.</text>
</comment>
<dbReference type="EMBL" id="JAFMYW010000018">
    <property type="protein sequence ID" value="MBO0953018.1"/>
    <property type="molecule type" value="Genomic_DNA"/>
</dbReference>
<reference evidence="1 2" key="1">
    <citation type="submission" date="2021-03" db="EMBL/GenBank/DDBJ databases">
        <title>Fibrella sp. HMF5405 genome sequencing and assembly.</title>
        <authorList>
            <person name="Kang H."/>
            <person name="Kim H."/>
            <person name="Bae S."/>
            <person name="Joh K."/>
        </authorList>
    </citation>
    <scope>NUCLEOTIDE SEQUENCE [LARGE SCALE GENOMIC DNA]</scope>
    <source>
        <strain evidence="1 2">HMF5405</strain>
    </source>
</reference>
<accession>A0ABS3JSR3</accession>
<dbReference type="RefSeq" id="WP_207332970.1">
    <property type="nucleotide sequence ID" value="NZ_JAFMYW010000018.1"/>
</dbReference>
<sequence length="83" mass="9486">MEVKQATFLLLISGNVVERLKTDTAVLAARWEYPRRVTSVLVRAQELKPGESAQAVRAIKKHFSIYGIVRSVQYRVQDAERRS</sequence>
<dbReference type="Proteomes" id="UP000664628">
    <property type="component" value="Unassembled WGS sequence"/>
</dbReference>
<name>A0ABS3JSR3_9BACT</name>
<evidence type="ECO:0000313" key="1">
    <source>
        <dbReference type="EMBL" id="MBO0953018.1"/>
    </source>
</evidence>
<proteinExistence type="predicted"/>
<evidence type="ECO:0000313" key="2">
    <source>
        <dbReference type="Proteomes" id="UP000664628"/>
    </source>
</evidence>
<gene>
    <name evidence="1" type="ORF">J2I46_30875</name>
</gene>